<keyword evidence="9" id="KW-1133">Transmembrane helix</keyword>
<evidence type="ECO:0000259" key="11">
    <source>
        <dbReference type="Pfam" id="PF07730"/>
    </source>
</evidence>
<dbReference type="GO" id="GO:0005524">
    <property type="term" value="F:ATP binding"/>
    <property type="evidence" value="ECO:0007669"/>
    <property type="project" value="UniProtKB-KW"/>
</dbReference>
<dbReference type="InterPro" id="IPR011712">
    <property type="entry name" value="Sig_transdc_His_kin_sub3_dim/P"/>
</dbReference>
<comment type="catalytic activity">
    <reaction evidence="1">
        <text>ATP + protein L-histidine = ADP + protein N-phospho-L-histidine.</text>
        <dbReference type="EC" id="2.7.13.3"/>
    </reaction>
</comment>
<dbReference type="InterPro" id="IPR036890">
    <property type="entry name" value="HATPase_C_sf"/>
</dbReference>
<feature type="domain" description="Histidine kinase/HSP90-like ATPase" evidence="10">
    <location>
        <begin position="327"/>
        <end position="422"/>
    </location>
</feature>
<evidence type="ECO:0000256" key="3">
    <source>
        <dbReference type="ARBA" id="ARBA00022553"/>
    </source>
</evidence>
<evidence type="ECO:0000256" key="1">
    <source>
        <dbReference type="ARBA" id="ARBA00000085"/>
    </source>
</evidence>
<reference evidence="12" key="1">
    <citation type="submission" date="2020-08" db="EMBL/GenBank/DDBJ databases">
        <title>Sequencing the genomes of 1000 actinobacteria strains.</title>
        <authorList>
            <person name="Klenk H.-P."/>
        </authorList>
    </citation>
    <scope>NUCLEOTIDE SEQUENCE [LARGE SCALE GENOMIC DNA]</scope>
    <source>
        <strain evidence="12">DSM 27064</strain>
    </source>
</reference>
<dbReference type="EC" id="2.7.13.3" evidence="2"/>
<dbReference type="GO" id="GO:0046983">
    <property type="term" value="F:protein dimerization activity"/>
    <property type="evidence" value="ECO:0007669"/>
    <property type="project" value="InterPro"/>
</dbReference>
<evidence type="ECO:0000256" key="6">
    <source>
        <dbReference type="ARBA" id="ARBA00022777"/>
    </source>
</evidence>
<dbReference type="EMBL" id="JACIFD010000001">
    <property type="protein sequence ID" value="MBB4070841.1"/>
    <property type="molecule type" value="Genomic_DNA"/>
</dbReference>
<evidence type="ECO:0000256" key="2">
    <source>
        <dbReference type="ARBA" id="ARBA00012438"/>
    </source>
</evidence>
<proteinExistence type="predicted"/>
<keyword evidence="13" id="KW-1185">Reference proteome</keyword>
<evidence type="ECO:0000256" key="8">
    <source>
        <dbReference type="ARBA" id="ARBA00023012"/>
    </source>
</evidence>
<feature type="domain" description="Signal transduction histidine kinase subgroup 3 dimerisation and phosphoacceptor" evidence="11">
    <location>
        <begin position="215"/>
        <end position="281"/>
    </location>
</feature>
<dbReference type="InterPro" id="IPR003594">
    <property type="entry name" value="HATPase_dom"/>
</dbReference>
<evidence type="ECO:0000259" key="10">
    <source>
        <dbReference type="Pfam" id="PF02518"/>
    </source>
</evidence>
<feature type="transmembrane region" description="Helical" evidence="9">
    <location>
        <begin position="55"/>
        <end position="76"/>
    </location>
</feature>
<dbReference type="CDD" id="cd16917">
    <property type="entry name" value="HATPase_UhpB-NarQ-NarX-like"/>
    <property type="match status" value="1"/>
</dbReference>
<organism evidence="12 13">
    <name type="scientific">Canibacter oris</name>
    <dbReference type="NCBI Taxonomy" id="1365628"/>
    <lineage>
        <taxon>Bacteria</taxon>
        <taxon>Bacillati</taxon>
        <taxon>Actinomycetota</taxon>
        <taxon>Actinomycetes</taxon>
        <taxon>Micrococcales</taxon>
        <taxon>Microbacteriaceae</taxon>
        <taxon>Canibacter</taxon>
    </lineage>
</organism>
<dbReference type="Gene3D" id="1.20.5.1930">
    <property type="match status" value="1"/>
</dbReference>
<evidence type="ECO:0000256" key="5">
    <source>
        <dbReference type="ARBA" id="ARBA00022741"/>
    </source>
</evidence>
<accession>A0A840DBG6</accession>
<dbReference type="AlphaFoldDB" id="A0A840DBG6"/>
<evidence type="ECO:0000256" key="9">
    <source>
        <dbReference type="SAM" id="Phobius"/>
    </source>
</evidence>
<protein>
    <recommendedName>
        <fullName evidence="2">histidine kinase</fullName>
        <ecNumber evidence="2">2.7.13.3</ecNumber>
    </recommendedName>
</protein>
<keyword evidence="6 12" id="KW-0418">Kinase</keyword>
<sequence>MNTALPTAPPQPWYRNRRLWWSAIIWAVALPFLMSFNLSAVIMSDAQELNPYRNFYPLMGFTLITGTVITYVGLLLQRVRLLPGIRVVAAGLFIISLSLTFPVFLGIVVVCYETRFIAAEVPRKRLRWLFLIYAGTLFTIAYHIAGDLYLRHLTGMQLPPLSEREMLVGVAAIAVMLLFIAALIQLFWQFGRTIFQRNQEVSDLKAKAELAAVTERNRIAREMHDIIAHSLTVVIAQADGGRFAAKKSPEQAVQALTTISEISRESLSQMRQLLSVLRSPQEERETATNPGVHNLQQLFKEAGSLELKLETQILGEVPELNEALDLTVYRIVQELITNALKHSSPGIARLVIDYGTAKDRARQIHITADSRGNSHERPKIPGAGRGLTGIKERVLLYGGECYWGESLTFPGGFHVDLRIPLPK</sequence>
<keyword evidence="4" id="KW-0808">Transferase</keyword>
<dbReference type="SUPFAM" id="SSF55874">
    <property type="entry name" value="ATPase domain of HSP90 chaperone/DNA topoisomerase II/histidine kinase"/>
    <property type="match status" value="1"/>
</dbReference>
<keyword evidence="9" id="KW-0812">Transmembrane</keyword>
<dbReference type="RefSeq" id="WP_183304115.1">
    <property type="nucleotide sequence ID" value="NZ_JACIFD010000001.1"/>
</dbReference>
<keyword evidence="9" id="KW-0472">Membrane</keyword>
<evidence type="ECO:0000313" key="13">
    <source>
        <dbReference type="Proteomes" id="UP000571183"/>
    </source>
</evidence>
<keyword evidence="7" id="KW-0067">ATP-binding</keyword>
<keyword evidence="8" id="KW-0902">Two-component regulatory system</keyword>
<dbReference type="Pfam" id="PF07730">
    <property type="entry name" value="HisKA_3"/>
    <property type="match status" value="1"/>
</dbReference>
<evidence type="ECO:0000256" key="7">
    <source>
        <dbReference type="ARBA" id="ARBA00022840"/>
    </source>
</evidence>
<gene>
    <name evidence="12" type="ORF">F5897_000117</name>
</gene>
<dbReference type="GO" id="GO:0016020">
    <property type="term" value="C:membrane"/>
    <property type="evidence" value="ECO:0007669"/>
    <property type="project" value="InterPro"/>
</dbReference>
<dbReference type="PANTHER" id="PTHR24421:SF10">
    <property type="entry name" value="NITRATE_NITRITE SENSOR PROTEIN NARQ"/>
    <property type="match status" value="1"/>
</dbReference>
<keyword evidence="5" id="KW-0547">Nucleotide-binding</keyword>
<feature type="transmembrane region" description="Helical" evidence="9">
    <location>
        <begin position="20"/>
        <end position="43"/>
    </location>
</feature>
<name>A0A840DBG6_9MICO</name>
<dbReference type="InterPro" id="IPR050482">
    <property type="entry name" value="Sensor_HK_TwoCompSys"/>
</dbReference>
<dbReference type="Proteomes" id="UP000571183">
    <property type="component" value="Unassembled WGS sequence"/>
</dbReference>
<comment type="caution">
    <text evidence="12">The sequence shown here is derived from an EMBL/GenBank/DDBJ whole genome shotgun (WGS) entry which is preliminary data.</text>
</comment>
<dbReference type="Pfam" id="PF02518">
    <property type="entry name" value="HATPase_c"/>
    <property type="match status" value="1"/>
</dbReference>
<feature type="transmembrane region" description="Helical" evidence="9">
    <location>
        <begin position="126"/>
        <end position="146"/>
    </location>
</feature>
<dbReference type="Gene3D" id="3.30.565.10">
    <property type="entry name" value="Histidine kinase-like ATPase, C-terminal domain"/>
    <property type="match status" value="1"/>
</dbReference>
<feature type="transmembrane region" description="Helical" evidence="9">
    <location>
        <begin position="88"/>
        <end position="114"/>
    </location>
</feature>
<feature type="transmembrane region" description="Helical" evidence="9">
    <location>
        <begin position="166"/>
        <end position="188"/>
    </location>
</feature>
<dbReference type="GO" id="GO:0000155">
    <property type="term" value="F:phosphorelay sensor kinase activity"/>
    <property type="evidence" value="ECO:0007669"/>
    <property type="project" value="InterPro"/>
</dbReference>
<keyword evidence="3" id="KW-0597">Phosphoprotein</keyword>
<dbReference type="PANTHER" id="PTHR24421">
    <property type="entry name" value="NITRATE/NITRITE SENSOR PROTEIN NARX-RELATED"/>
    <property type="match status" value="1"/>
</dbReference>
<evidence type="ECO:0000256" key="4">
    <source>
        <dbReference type="ARBA" id="ARBA00022679"/>
    </source>
</evidence>
<evidence type="ECO:0000313" key="12">
    <source>
        <dbReference type="EMBL" id="MBB4070841.1"/>
    </source>
</evidence>